<gene>
    <name evidence="1" type="ORF">METZ01_LOCUS109353</name>
</gene>
<reference evidence="1" key="1">
    <citation type="submission" date="2018-05" db="EMBL/GenBank/DDBJ databases">
        <authorList>
            <person name="Lanie J.A."/>
            <person name="Ng W.-L."/>
            <person name="Kazmierczak K.M."/>
            <person name="Andrzejewski T.M."/>
            <person name="Davidsen T.M."/>
            <person name="Wayne K.J."/>
            <person name="Tettelin H."/>
            <person name="Glass J.I."/>
            <person name="Rusch D."/>
            <person name="Podicherti R."/>
            <person name="Tsui H.-C.T."/>
            <person name="Winkler M.E."/>
        </authorList>
    </citation>
    <scope>NUCLEOTIDE SEQUENCE</scope>
</reference>
<feature type="non-terminal residue" evidence="1">
    <location>
        <position position="59"/>
    </location>
</feature>
<name>A0A381WVE0_9ZZZZ</name>
<evidence type="ECO:0000313" key="1">
    <source>
        <dbReference type="EMBL" id="SVA56499.1"/>
    </source>
</evidence>
<proteinExistence type="predicted"/>
<accession>A0A381WVE0</accession>
<protein>
    <submittedName>
        <fullName evidence="1">Uncharacterized protein</fullName>
    </submittedName>
</protein>
<dbReference type="AlphaFoldDB" id="A0A381WVE0"/>
<sequence length="59" mass="6302">MASLPIHTIRSIARMVALLAFSLCSFPTVHGALHITEFMADNGGSLLDSDGDASDWIEV</sequence>
<organism evidence="1">
    <name type="scientific">marine metagenome</name>
    <dbReference type="NCBI Taxonomy" id="408172"/>
    <lineage>
        <taxon>unclassified sequences</taxon>
        <taxon>metagenomes</taxon>
        <taxon>ecological metagenomes</taxon>
    </lineage>
</organism>
<dbReference type="EMBL" id="UINC01013019">
    <property type="protein sequence ID" value="SVA56499.1"/>
    <property type="molecule type" value="Genomic_DNA"/>
</dbReference>